<dbReference type="OrthoDB" id="1862401at2759"/>
<evidence type="ECO:0000256" key="1">
    <source>
        <dbReference type="ARBA" id="ARBA00022679"/>
    </source>
</evidence>
<dbReference type="InterPro" id="IPR023213">
    <property type="entry name" value="CAT-like_dom_sf"/>
</dbReference>
<evidence type="ECO:0000256" key="3">
    <source>
        <dbReference type="SAM" id="MobiDB-lite"/>
    </source>
</evidence>
<sequence>MATAVAQEQQQQQHHQACRCRSPHFATISSPSCPRHHPRASIRLPAAGKLPAAHLLRRPLAPTPARRAPLPLADVHAIVSNLKDSLSRVLNAFYPLAGRLRLTPPGTSNRYELHYRPGDGVAFTVAEYAGDDSVFDGLATDNPRADASPPVTDRSHVPDPTGLYDAFFKATSTSTTNETEAVEMPMHSEKLLATFTLSRDDIQRVKDVVAAEATRRGATPPRCTTLVATLGFVWSCYQRAKEATSTGGDGQNTCLLFPVDHRSRTNPPLPANYLGNCVGPAFALAPKAALAGGGAGGLLSACAAVAAAIDEAVRGVGTDSMCAWMDRFREVAGAMSMLTVAGSQRFRVYEMDMGFGSPEKVDIVSVARTGALAVAESRRGDGGVEVGVPLTPDDMDRFSKCFADSITGLHAHS</sequence>
<dbReference type="EMBL" id="JACEFO010000353">
    <property type="protein sequence ID" value="KAF8772815.1"/>
    <property type="molecule type" value="Genomic_DNA"/>
</dbReference>
<feature type="region of interest" description="Disordered" evidence="3">
    <location>
        <begin position="140"/>
        <end position="159"/>
    </location>
</feature>
<dbReference type="InterPro" id="IPR051504">
    <property type="entry name" value="Plant_metabolite_acyltrans"/>
</dbReference>
<name>A0A835FS08_9POAL</name>
<evidence type="ECO:0000256" key="2">
    <source>
        <dbReference type="ARBA" id="ARBA00023315"/>
    </source>
</evidence>
<accession>A0A835FS08</accession>
<dbReference type="Pfam" id="PF02458">
    <property type="entry name" value="Transferase"/>
    <property type="match status" value="2"/>
</dbReference>
<dbReference type="PANTHER" id="PTHR31625">
    <property type="match status" value="1"/>
</dbReference>
<proteinExistence type="predicted"/>
<dbReference type="AlphaFoldDB" id="A0A835FS08"/>
<gene>
    <name evidence="4" type="ORF">HU200_005199</name>
</gene>
<organism evidence="4 5">
    <name type="scientific">Digitaria exilis</name>
    <dbReference type="NCBI Taxonomy" id="1010633"/>
    <lineage>
        <taxon>Eukaryota</taxon>
        <taxon>Viridiplantae</taxon>
        <taxon>Streptophyta</taxon>
        <taxon>Embryophyta</taxon>
        <taxon>Tracheophyta</taxon>
        <taxon>Spermatophyta</taxon>
        <taxon>Magnoliopsida</taxon>
        <taxon>Liliopsida</taxon>
        <taxon>Poales</taxon>
        <taxon>Poaceae</taxon>
        <taxon>PACMAD clade</taxon>
        <taxon>Panicoideae</taxon>
        <taxon>Panicodae</taxon>
        <taxon>Paniceae</taxon>
        <taxon>Anthephorinae</taxon>
        <taxon>Digitaria</taxon>
    </lineage>
</organism>
<dbReference type="Proteomes" id="UP000636709">
    <property type="component" value="Unassembled WGS sequence"/>
</dbReference>
<dbReference type="Gene3D" id="3.30.559.10">
    <property type="entry name" value="Chloramphenicol acetyltransferase-like domain"/>
    <property type="match status" value="2"/>
</dbReference>
<protein>
    <submittedName>
        <fullName evidence="4">Uncharacterized protein</fullName>
    </submittedName>
</protein>
<keyword evidence="5" id="KW-1185">Reference proteome</keyword>
<evidence type="ECO:0000313" key="5">
    <source>
        <dbReference type="Proteomes" id="UP000636709"/>
    </source>
</evidence>
<keyword evidence="2" id="KW-0012">Acyltransferase</keyword>
<comment type="caution">
    <text evidence="4">The sequence shown here is derived from an EMBL/GenBank/DDBJ whole genome shotgun (WGS) entry which is preliminary data.</text>
</comment>
<reference evidence="4" key="1">
    <citation type="submission" date="2020-07" db="EMBL/GenBank/DDBJ databases">
        <title>Genome sequence and genetic diversity analysis of an under-domesticated orphan crop, white fonio (Digitaria exilis).</title>
        <authorList>
            <person name="Bennetzen J.L."/>
            <person name="Chen S."/>
            <person name="Ma X."/>
            <person name="Wang X."/>
            <person name="Yssel A.E.J."/>
            <person name="Chaluvadi S.R."/>
            <person name="Johnson M."/>
            <person name="Gangashetty P."/>
            <person name="Hamidou F."/>
            <person name="Sanogo M.D."/>
            <person name="Zwaenepoel A."/>
            <person name="Wallace J."/>
            <person name="Van De Peer Y."/>
            <person name="Van Deynze A."/>
        </authorList>
    </citation>
    <scope>NUCLEOTIDE SEQUENCE</scope>
    <source>
        <tissue evidence="4">Leaves</tissue>
    </source>
</reference>
<keyword evidence="1" id="KW-0808">Transferase</keyword>
<dbReference type="GO" id="GO:0016747">
    <property type="term" value="F:acyltransferase activity, transferring groups other than amino-acyl groups"/>
    <property type="evidence" value="ECO:0007669"/>
    <property type="project" value="UniProtKB-ARBA"/>
</dbReference>
<evidence type="ECO:0000313" key="4">
    <source>
        <dbReference type="EMBL" id="KAF8772815.1"/>
    </source>
</evidence>